<accession>A0A1X7TGD3</accession>
<name>A0A1X7TGD3_AMPQE</name>
<proteinExistence type="predicted"/>
<organism evidence="1">
    <name type="scientific">Amphimedon queenslandica</name>
    <name type="common">Sponge</name>
    <dbReference type="NCBI Taxonomy" id="400682"/>
    <lineage>
        <taxon>Eukaryota</taxon>
        <taxon>Metazoa</taxon>
        <taxon>Porifera</taxon>
        <taxon>Demospongiae</taxon>
        <taxon>Heteroscleromorpha</taxon>
        <taxon>Haplosclerida</taxon>
        <taxon>Niphatidae</taxon>
        <taxon>Amphimedon</taxon>
    </lineage>
</organism>
<reference evidence="1" key="1">
    <citation type="submission" date="2017-05" db="UniProtKB">
        <authorList>
            <consortium name="EnsemblMetazoa"/>
        </authorList>
    </citation>
    <scope>IDENTIFICATION</scope>
</reference>
<protein>
    <submittedName>
        <fullName evidence="1">Uncharacterized protein</fullName>
    </submittedName>
</protein>
<evidence type="ECO:0000313" key="1">
    <source>
        <dbReference type="EnsemblMetazoa" id="Aqu2.1.13761_001"/>
    </source>
</evidence>
<dbReference type="AlphaFoldDB" id="A0A1X7TGD3"/>
<dbReference type="InParanoid" id="A0A1X7TGD3"/>
<dbReference type="EnsemblMetazoa" id="Aqu2.1.13761_001">
    <property type="protein sequence ID" value="Aqu2.1.13761_001"/>
    <property type="gene ID" value="Aqu2.1.13761"/>
</dbReference>
<sequence>MNLVMYGCKYKKGTLTSKLLQTKTMTLMHLTLHTFSFLRAKPGY</sequence>